<dbReference type="Pfam" id="PF02397">
    <property type="entry name" value="Bac_transf"/>
    <property type="match status" value="1"/>
</dbReference>
<dbReference type="AlphaFoldDB" id="A5EW36"/>
<keyword evidence="6 7" id="KW-0472">Membrane</keyword>
<keyword evidence="10" id="KW-1185">Reference proteome</keyword>
<feature type="transmembrane region" description="Helical" evidence="7">
    <location>
        <begin position="273"/>
        <end position="297"/>
    </location>
</feature>
<comment type="subcellular location">
    <subcellularLocation>
        <location evidence="1">Membrane</location>
        <topology evidence="1">Multi-pass membrane protein</topology>
    </subcellularLocation>
</comment>
<evidence type="ECO:0000256" key="3">
    <source>
        <dbReference type="ARBA" id="ARBA00022679"/>
    </source>
</evidence>
<dbReference type="PANTHER" id="PTHR30576">
    <property type="entry name" value="COLANIC BIOSYNTHESIS UDP-GLUCOSE LIPID CARRIER TRANSFERASE"/>
    <property type="match status" value="1"/>
</dbReference>
<dbReference type="GO" id="GO:0016780">
    <property type="term" value="F:phosphotransferase activity, for other substituted phosphate groups"/>
    <property type="evidence" value="ECO:0007669"/>
    <property type="project" value="TreeGrafter"/>
</dbReference>
<proteinExistence type="inferred from homology"/>
<dbReference type="eggNOG" id="COG2148">
    <property type="taxonomic scope" value="Bacteria"/>
</dbReference>
<dbReference type="PANTHER" id="PTHR30576:SF0">
    <property type="entry name" value="UNDECAPRENYL-PHOSPHATE N-ACETYLGALACTOSAMINYL 1-PHOSPHATE TRANSFERASE-RELATED"/>
    <property type="match status" value="1"/>
</dbReference>
<evidence type="ECO:0000313" key="10">
    <source>
        <dbReference type="Proteomes" id="UP000000248"/>
    </source>
</evidence>
<sequence length="451" mass="52893">MTHHLARYSVILTQLADIFIIFFSGVLCFLLYFQESIFKSGNDAWLVMTTAVASVIIFSFINVYDTWRGKVRVALVARLSRGYCYVALLLFSTLFLCKLGDHYARGWLILWLTFAFIGTVLLRIAVYRVLHHVRVRGWNKRSVALVGNADSCWSVLQSLQHAPHTGFHVTALRLDDRIDAYPFPENTAFIADNLTFVCDEIWICLPLRESYRLEALLRQLSLLAVDIRYLPDMSDFRLMNYQLSSIANHYVFDLNCSPMRGLPRILKWLEDKIIAVLMMIVFLPVMLMVALMVFIFLGRPIFFRQERLSWNGKPFVMYKFRSMPVNQQHDAVWGQADQKTTSLFGKFLRRSNLDELPQLWNVLRGEMSLVGPRPEQTHYVEQFKYEIPNYMQKHMMKAGMTGWAQVHGFRGDTDLRKRIEYDLWYIENWSLWLDFKILYLTARQMILPKKS</sequence>
<name>A5EW36_DICNV</name>
<dbReference type="InterPro" id="IPR017475">
    <property type="entry name" value="EPS_sugar_tfrase"/>
</dbReference>
<dbReference type="STRING" id="246195.DNO_0340"/>
<comment type="similarity">
    <text evidence="2">Belongs to the bacterial sugar transferase family.</text>
</comment>
<dbReference type="GO" id="GO:0016020">
    <property type="term" value="C:membrane"/>
    <property type="evidence" value="ECO:0007669"/>
    <property type="project" value="UniProtKB-SubCell"/>
</dbReference>
<dbReference type="Pfam" id="PF13727">
    <property type="entry name" value="CoA_binding_3"/>
    <property type="match status" value="1"/>
</dbReference>
<dbReference type="InterPro" id="IPR003362">
    <property type="entry name" value="Bact_transf"/>
</dbReference>
<keyword evidence="4 7" id="KW-0812">Transmembrane</keyword>
<reference evidence="9 10" key="1">
    <citation type="journal article" date="2007" name="Nat. Biotechnol.">
        <title>Genome sequence and identification of candidate vaccine antigens from the animal pathogen Dichelobacter nodosus.</title>
        <authorList>
            <person name="Myers G.S."/>
            <person name="Parker D."/>
            <person name="Al-Hasani K."/>
            <person name="Kennan R.M."/>
            <person name="Seemann T."/>
            <person name="Ren Q."/>
            <person name="Badger J.H."/>
            <person name="Selengut J.D."/>
            <person name="Deboy R.T."/>
            <person name="Tettelin H."/>
            <person name="Boyce J.D."/>
            <person name="McCarl V.P."/>
            <person name="Han X."/>
            <person name="Nelson W.C."/>
            <person name="Madupu R."/>
            <person name="Mohamoud Y."/>
            <person name="Holley T."/>
            <person name="Fedorova N."/>
            <person name="Khouri H."/>
            <person name="Bottomley S.P."/>
            <person name="Whittington R.J."/>
            <person name="Adler B."/>
            <person name="Songer J.G."/>
            <person name="Rood J.I."/>
            <person name="Paulsen I.T."/>
        </authorList>
    </citation>
    <scope>NUCLEOTIDE SEQUENCE [LARGE SCALE GENOMIC DNA]</scope>
    <source>
        <strain evidence="9 10">VCS1703A</strain>
    </source>
</reference>
<protein>
    <submittedName>
        <fullName evidence="9">Sugar transferase family protein</fullName>
    </submittedName>
</protein>
<evidence type="ECO:0000256" key="5">
    <source>
        <dbReference type="ARBA" id="ARBA00022989"/>
    </source>
</evidence>
<dbReference type="EMBL" id="CP000513">
    <property type="protein sequence ID" value="ABQ14063.1"/>
    <property type="molecule type" value="Genomic_DNA"/>
</dbReference>
<dbReference type="Proteomes" id="UP000000248">
    <property type="component" value="Chromosome"/>
</dbReference>
<keyword evidence="5 7" id="KW-1133">Transmembrane helix</keyword>
<feature type="transmembrane region" description="Helical" evidence="7">
    <location>
        <begin position="76"/>
        <end position="96"/>
    </location>
</feature>
<feature type="transmembrane region" description="Helical" evidence="7">
    <location>
        <begin position="45"/>
        <end position="64"/>
    </location>
</feature>
<feature type="transmembrane region" description="Helical" evidence="7">
    <location>
        <begin position="108"/>
        <end position="130"/>
    </location>
</feature>
<dbReference type="HOGENOM" id="CLU_024920_0_1_6"/>
<evidence type="ECO:0000256" key="6">
    <source>
        <dbReference type="ARBA" id="ARBA00023136"/>
    </source>
</evidence>
<evidence type="ECO:0000256" key="1">
    <source>
        <dbReference type="ARBA" id="ARBA00004141"/>
    </source>
</evidence>
<feature type="transmembrane region" description="Helical" evidence="7">
    <location>
        <begin position="12"/>
        <end position="33"/>
    </location>
</feature>
<evidence type="ECO:0000256" key="4">
    <source>
        <dbReference type="ARBA" id="ARBA00022692"/>
    </source>
</evidence>
<feature type="domain" description="Bacterial sugar transferase" evidence="8">
    <location>
        <begin position="267"/>
        <end position="446"/>
    </location>
</feature>
<gene>
    <name evidence="9" type="ordered locus">DNO_0340</name>
</gene>
<evidence type="ECO:0000259" key="8">
    <source>
        <dbReference type="Pfam" id="PF02397"/>
    </source>
</evidence>
<evidence type="ECO:0000313" key="9">
    <source>
        <dbReference type="EMBL" id="ABQ14063.1"/>
    </source>
</evidence>
<evidence type="ECO:0000256" key="7">
    <source>
        <dbReference type="SAM" id="Phobius"/>
    </source>
</evidence>
<dbReference type="NCBIfam" id="TIGR03025">
    <property type="entry name" value="EPS_sugtrans"/>
    <property type="match status" value="1"/>
</dbReference>
<keyword evidence="3 9" id="KW-0808">Transferase</keyword>
<accession>A5EW36</accession>
<dbReference type="KEGG" id="dno:DNO_0340"/>
<evidence type="ECO:0000256" key="2">
    <source>
        <dbReference type="ARBA" id="ARBA00006464"/>
    </source>
</evidence>
<dbReference type="RefSeq" id="WP_012030683.1">
    <property type="nucleotide sequence ID" value="NC_009446.1"/>
</dbReference>
<organism evidence="9 10">
    <name type="scientific">Dichelobacter nodosus (strain VCS1703A)</name>
    <dbReference type="NCBI Taxonomy" id="246195"/>
    <lineage>
        <taxon>Bacteria</taxon>
        <taxon>Pseudomonadati</taxon>
        <taxon>Pseudomonadota</taxon>
        <taxon>Gammaproteobacteria</taxon>
        <taxon>Cardiobacteriales</taxon>
        <taxon>Cardiobacteriaceae</taxon>
        <taxon>Dichelobacter</taxon>
    </lineage>
</organism>